<sequence>MRFPPDFHPTPDFRDWIRWCASPENPDAAEIPAWKRIVCPTCSGKGTTWLGRPAHDAVCFTGSDWNDLHPDERDEWMDGTYDRPCPECGGLRIVDEPDEENTPAAVWAVWEAHCEQVWADARVQAQEIAMGA</sequence>
<name>A0A382KVP5_9ZZZZ</name>
<protein>
    <submittedName>
        <fullName evidence="1">Uncharacterized protein</fullName>
    </submittedName>
</protein>
<dbReference type="AlphaFoldDB" id="A0A382KVP5"/>
<evidence type="ECO:0000313" key="1">
    <source>
        <dbReference type="EMBL" id="SVC27623.1"/>
    </source>
</evidence>
<proteinExistence type="predicted"/>
<accession>A0A382KVP5</accession>
<reference evidence="1" key="1">
    <citation type="submission" date="2018-05" db="EMBL/GenBank/DDBJ databases">
        <authorList>
            <person name="Lanie J.A."/>
            <person name="Ng W.-L."/>
            <person name="Kazmierczak K.M."/>
            <person name="Andrzejewski T.M."/>
            <person name="Davidsen T.M."/>
            <person name="Wayne K.J."/>
            <person name="Tettelin H."/>
            <person name="Glass J.I."/>
            <person name="Rusch D."/>
            <person name="Podicherti R."/>
            <person name="Tsui H.-C.T."/>
            <person name="Winkler M.E."/>
        </authorList>
    </citation>
    <scope>NUCLEOTIDE SEQUENCE</scope>
</reference>
<gene>
    <name evidence="1" type="ORF">METZ01_LOCUS280477</name>
</gene>
<dbReference type="EMBL" id="UINC01082657">
    <property type="protein sequence ID" value="SVC27623.1"/>
    <property type="molecule type" value="Genomic_DNA"/>
</dbReference>
<organism evidence="1">
    <name type="scientific">marine metagenome</name>
    <dbReference type="NCBI Taxonomy" id="408172"/>
    <lineage>
        <taxon>unclassified sequences</taxon>
        <taxon>metagenomes</taxon>
        <taxon>ecological metagenomes</taxon>
    </lineage>
</organism>